<organism evidence="2 3">
    <name type="scientific">Nelumbo nucifera</name>
    <name type="common">Sacred lotus</name>
    <dbReference type="NCBI Taxonomy" id="4432"/>
    <lineage>
        <taxon>Eukaryota</taxon>
        <taxon>Viridiplantae</taxon>
        <taxon>Streptophyta</taxon>
        <taxon>Embryophyta</taxon>
        <taxon>Tracheophyta</taxon>
        <taxon>Spermatophyta</taxon>
        <taxon>Magnoliopsida</taxon>
        <taxon>Proteales</taxon>
        <taxon>Nelumbonaceae</taxon>
        <taxon>Nelumbo</taxon>
    </lineage>
</organism>
<evidence type="ECO:0000313" key="2">
    <source>
        <dbReference type="Proteomes" id="UP000189703"/>
    </source>
</evidence>
<sequence length="444" mass="49973">MKAASLIALSSSVSTPRCLHGRQCRHLKYTDIRTIGISCSLRRRKPKTKTKPASNEKIEMVIDIEEIANQASTSLRRIIRSSEVRLHRFVSSGKEAIRDLQALVMIDSDRRIVISCRRSSLLFLANFVLWSCVIVFSVRVLVDLGFRFGSRLGFGYGSLIWRRDRSLGGREVVVGGRFRGSEERKKNLSVSVNPLSPARVMVTKVEEMQPQKRVTVREKKLPSWWPVSLPSPTLMVNKEELQREANRIIRAIMDNKMSGRDFMEEDVMHLRQICKTSGARVSMETANARSSFYRTSVELVLNTCISSMSYKPVQMGGEDARQFVAGLADNIGLEDIDAVRIVSATVAARTRSRFLQAWAFEMQGSHSEAMVELSGICLIHQIFPPEESSPEMDMVARGLKKQLREDQRKFLLNLLVGVCGAKSRRSAAEALGLVSSYFVVNENL</sequence>
<keyword evidence="1" id="KW-1133">Transmembrane helix</keyword>
<dbReference type="OMA" id="RICRMSG"/>
<keyword evidence="1" id="KW-0812">Transmembrane</keyword>
<dbReference type="KEGG" id="nnu:104586088"/>
<dbReference type="PANTHER" id="PTHR35830">
    <property type="entry name" value="OS05G0299200 PROTEIN"/>
    <property type="match status" value="1"/>
</dbReference>
<evidence type="ECO:0000313" key="3">
    <source>
        <dbReference type="RefSeq" id="XP_010241508.1"/>
    </source>
</evidence>
<dbReference type="Proteomes" id="UP000189703">
    <property type="component" value="Unplaced"/>
</dbReference>
<keyword evidence="1" id="KW-0472">Membrane</keyword>
<dbReference type="OrthoDB" id="1898167at2759"/>
<reference evidence="3" key="1">
    <citation type="submission" date="2025-08" db="UniProtKB">
        <authorList>
            <consortium name="RefSeq"/>
        </authorList>
    </citation>
    <scope>IDENTIFICATION</scope>
</reference>
<keyword evidence="2" id="KW-1185">Reference proteome</keyword>
<gene>
    <name evidence="3" type="primary">LOC104586088</name>
</gene>
<dbReference type="eggNOG" id="KOG2234">
    <property type="taxonomic scope" value="Eukaryota"/>
</dbReference>
<dbReference type="InParanoid" id="A0A1U7YNI5"/>
<name>A0A1U7YNI5_NELNU</name>
<accession>A0A1U7YNI5</accession>
<dbReference type="GeneID" id="104586088"/>
<feature type="transmembrane region" description="Helical" evidence="1">
    <location>
        <begin position="121"/>
        <end position="142"/>
    </location>
</feature>
<dbReference type="PANTHER" id="PTHR35830:SF1">
    <property type="entry name" value="OS05G0299200 PROTEIN"/>
    <property type="match status" value="1"/>
</dbReference>
<dbReference type="AlphaFoldDB" id="A0A1U7YNI5"/>
<evidence type="ECO:0000256" key="1">
    <source>
        <dbReference type="SAM" id="Phobius"/>
    </source>
</evidence>
<proteinExistence type="predicted"/>
<dbReference type="RefSeq" id="XP_010241508.1">
    <property type="nucleotide sequence ID" value="XM_010243206.1"/>
</dbReference>
<protein>
    <submittedName>
        <fullName evidence="3">Uncharacterized protein LOC104586088 isoform X1</fullName>
    </submittedName>
</protein>